<feature type="region of interest" description="Disordered" evidence="2">
    <location>
        <begin position="242"/>
        <end position="292"/>
    </location>
</feature>
<feature type="compositionally biased region" description="Polar residues" evidence="2">
    <location>
        <begin position="401"/>
        <end position="422"/>
    </location>
</feature>
<feature type="compositionally biased region" description="Acidic residues" evidence="2">
    <location>
        <begin position="154"/>
        <end position="168"/>
    </location>
</feature>
<dbReference type="AlphaFoldDB" id="A0A6P8H155"/>
<proteinExistence type="inferred from homology"/>
<feature type="compositionally biased region" description="Polar residues" evidence="2">
    <location>
        <begin position="283"/>
        <end position="292"/>
    </location>
</feature>
<dbReference type="PANTHER" id="PTHR46949:SF1">
    <property type="entry name" value="AT07979P2"/>
    <property type="match status" value="1"/>
</dbReference>
<protein>
    <submittedName>
        <fullName evidence="4">Uncharacterized protein LOC116287590</fullName>
    </submittedName>
</protein>
<organism evidence="3 4">
    <name type="scientific">Actinia tenebrosa</name>
    <name type="common">Australian red waratah sea anemone</name>
    <dbReference type="NCBI Taxonomy" id="6105"/>
    <lineage>
        <taxon>Eukaryota</taxon>
        <taxon>Metazoa</taxon>
        <taxon>Cnidaria</taxon>
        <taxon>Anthozoa</taxon>
        <taxon>Hexacorallia</taxon>
        <taxon>Actiniaria</taxon>
        <taxon>Actiniidae</taxon>
        <taxon>Actinia</taxon>
    </lineage>
</organism>
<name>A0A6P8H155_ACTTE</name>
<keyword evidence="3" id="KW-1185">Reference proteome</keyword>
<evidence type="ECO:0000256" key="2">
    <source>
        <dbReference type="SAM" id="MobiDB-lite"/>
    </source>
</evidence>
<dbReference type="KEGG" id="aten:116287590"/>
<dbReference type="OrthoDB" id="1681166at2759"/>
<reference evidence="4" key="1">
    <citation type="submission" date="2025-08" db="UniProtKB">
        <authorList>
            <consortium name="RefSeq"/>
        </authorList>
    </citation>
    <scope>IDENTIFICATION</scope>
    <source>
        <tissue evidence="4">Tentacle</tissue>
    </source>
</reference>
<evidence type="ECO:0000313" key="3">
    <source>
        <dbReference type="Proteomes" id="UP000515163"/>
    </source>
</evidence>
<sequence>MEKSKASRRKSRPVSELITLFDHQQAEETKGEQWKSENALNLIKSPKTHDKEKPTKESNLFGNSVMSKSSDSVFNSDLSAENDKKLARGEALGKTSIILTLRPQSGTEKTKVSISSIEPNNKNKKSKKKLEEKEDSPMEVPNVLQEEMQGNDKTEDDVHEDEAVENDESCNRKKYPLDDSLAVLRREMHSLRKQDVELMTQLLALNSSIQKFKSSSSSISMSNFSDISDAETDITEIEAKPSIAHACHQRESSGSDASDFESRGYEKHGRSSKYTNVKRDSNGSDISGYYSNASPYGSNRSLNGYDVNGSDYPSTSIVIGDDLRAQQVVHRRQKQWWNQNVVTGNARSGSDSTLSQCFPETGGATLYPAVQSRNFFPGDERVKRISLQQKRINNRRHSAMGPQSLTTSLTRSESDQSINGCDVTSNPISGSLQKWQRSRSSCALNRGYGASSPVQNTIKVDLRHNPPMPGTAIELVLPIQPLAPTRRNSAVRMAERKPLTKLNTLSKRQSMIW</sequence>
<dbReference type="PANTHER" id="PTHR46949">
    <property type="entry name" value="LEUCINE REPEAT ADAPTER PROTEIN 25"/>
    <property type="match status" value="1"/>
</dbReference>
<dbReference type="Proteomes" id="UP000515163">
    <property type="component" value="Unplaced"/>
</dbReference>
<dbReference type="InParanoid" id="A0A6P8H155"/>
<evidence type="ECO:0000256" key="1">
    <source>
        <dbReference type="ARBA" id="ARBA00038125"/>
    </source>
</evidence>
<feature type="region of interest" description="Disordered" evidence="2">
    <location>
        <begin position="23"/>
        <end position="169"/>
    </location>
</feature>
<feature type="compositionally biased region" description="Basic and acidic residues" evidence="2">
    <location>
        <begin position="47"/>
        <end position="56"/>
    </location>
</feature>
<evidence type="ECO:0000313" key="4">
    <source>
        <dbReference type="RefSeq" id="XP_031550139.1"/>
    </source>
</evidence>
<feature type="compositionally biased region" description="Basic and acidic residues" evidence="2">
    <location>
        <begin position="260"/>
        <end position="269"/>
    </location>
</feature>
<comment type="similarity">
    <text evidence="1">Belongs to the FAM89 family.</text>
</comment>
<feature type="compositionally biased region" description="Polar residues" evidence="2">
    <location>
        <begin position="57"/>
        <end position="79"/>
    </location>
</feature>
<dbReference type="RefSeq" id="XP_031550139.1">
    <property type="nucleotide sequence ID" value="XM_031694279.1"/>
</dbReference>
<feature type="compositionally biased region" description="Basic and acidic residues" evidence="2">
    <location>
        <begin position="24"/>
        <end position="35"/>
    </location>
</feature>
<feature type="region of interest" description="Disordered" evidence="2">
    <location>
        <begin position="397"/>
        <end position="422"/>
    </location>
</feature>
<dbReference type="GeneID" id="116287590"/>
<accession>A0A6P8H155</accession>
<gene>
    <name evidence="4" type="primary">LOC116287590</name>
</gene>